<keyword evidence="6 13" id="KW-1133">Transmembrane helix</keyword>
<evidence type="ECO:0000256" key="4">
    <source>
        <dbReference type="ARBA" id="ARBA00022692"/>
    </source>
</evidence>
<evidence type="ECO:0000259" key="14">
    <source>
        <dbReference type="Pfam" id="PF00487"/>
    </source>
</evidence>
<comment type="caution">
    <text evidence="15">The sequence shown here is derived from an EMBL/GenBank/DDBJ whole genome shotgun (WGS) entry which is preliminary data.</text>
</comment>
<dbReference type="Proteomes" id="UP000051574">
    <property type="component" value="Unassembled WGS sequence"/>
</dbReference>
<feature type="domain" description="Fatty acid desaturase" evidence="14">
    <location>
        <begin position="85"/>
        <end position="286"/>
    </location>
</feature>
<name>A0A0T6B9A9_9SCAR</name>
<keyword evidence="8" id="KW-0408">Iron</keyword>
<keyword evidence="5" id="KW-0276">Fatty acid metabolism</keyword>
<dbReference type="PANTHER" id="PTHR11351:SF31">
    <property type="entry name" value="DESATURASE 1, ISOFORM A-RELATED"/>
    <property type="match status" value="1"/>
</dbReference>
<protein>
    <recommendedName>
        <fullName evidence="14">Fatty acid desaturase domain-containing protein</fullName>
    </recommendedName>
</protein>
<evidence type="ECO:0000313" key="16">
    <source>
        <dbReference type="Proteomes" id="UP000051574"/>
    </source>
</evidence>
<evidence type="ECO:0000256" key="12">
    <source>
        <dbReference type="RuleBase" id="RU000581"/>
    </source>
</evidence>
<organism evidence="15 16">
    <name type="scientific">Oryctes borbonicus</name>
    <dbReference type="NCBI Taxonomy" id="1629725"/>
    <lineage>
        <taxon>Eukaryota</taxon>
        <taxon>Metazoa</taxon>
        <taxon>Ecdysozoa</taxon>
        <taxon>Arthropoda</taxon>
        <taxon>Hexapoda</taxon>
        <taxon>Insecta</taxon>
        <taxon>Pterygota</taxon>
        <taxon>Neoptera</taxon>
        <taxon>Endopterygota</taxon>
        <taxon>Coleoptera</taxon>
        <taxon>Polyphaga</taxon>
        <taxon>Scarabaeiformia</taxon>
        <taxon>Scarabaeidae</taxon>
        <taxon>Dynastinae</taxon>
        <taxon>Oryctes</taxon>
    </lineage>
</organism>
<comment type="similarity">
    <text evidence="2 12">Belongs to the fatty acid desaturase type 1 family.</text>
</comment>
<feature type="transmembrane region" description="Helical" evidence="13">
    <location>
        <begin position="225"/>
        <end position="252"/>
    </location>
</feature>
<gene>
    <name evidence="15" type="ORF">AMK59_974</name>
</gene>
<evidence type="ECO:0000256" key="1">
    <source>
        <dbReference type="ARBA" id="ARBA00004141"/>
    </source>
</evidence>
<evidence type="ECO:0000256" key="7">
    <source>
        <dbReference type="ARBA" id="ARBA00023002"/>
    </source>
</evidence>
<dbReference type="PANTHER" id="PTHR11351">
    <property type="entry name" value="ACYL-COA DESATURASE"/>
    <property type="match status" value="1"/>
</dbReference>
<evidence type="ECO:0000256" key="10">
    <source>
        <dbReference type="ARBA" id="ARBA00023136"/>
    </source>
</evidence>
<evidence type="ECO:0000256" key="3">
    <source>
        <dbReference type="ARBA" id="ARBA00022516"/>
    </source>
</evidence>
<keyword evidence="3 12" id="KW-0444">Lipid biosynthesis</keyword>
<keyword evidence="9" id="KW-0443">Lipid metabolism</keyword>
<evidence type="ECO:0000256" key="9">
    <source>
        <dbReference type="ARBA" id="ARBA00023098"/>
    </source>
</evidence>
<dbReference type="GO" id="GO:0005789">
    <property type="term" value="C:endoplasmic reticulum membrane"/>
    <property type="evidence" value="ECO:0007669"/>
    <property type="project" value="TreeGrafter"/>
</dbReference>
<keyword evidence="11 12" id="KW-0275">Fatty acid biosynthesis</keyword>
<comment type="subcellular location">
    <subcellularLocation>
        <location evidence="1">Membrane</location>
        <topology evidence="1">Multi-pass membrane protein</topology>
    </subcellularLocation>
</comment>
<feature type="transmembrane region" description="Helical" evidence="13">
    <location>
        <begin position="84"/>
        <end position="105"/>
    </location>
</feature>
<comment type="cofactor">
    <cofactor evidence="12">
        <name>Fe(2+)</name>
        <dbReference type="ChEBI" id="CHEBI:29033"/>
    </cofactor>
</comment>
<feature type="transmembrane region" description="Helical" evidence="13">
    <location>
        <begin position="200"/>
        <end position="219"/>
    </location>
</feature>
<dbReference type="InterPro" id="IPR005804">
    <property type="entry name" value="FA_desaturase_dom"/>
</dbReference>
<dbReference type="PRINTS" id="PR00075">
    <property type="entry name" value="FACDDSATRASE"/>
</dbReference>
<evidence type="ECO:0000256" key="5">
    <source>
        <dbReference type="ARBA" id="ARBA00022832"/>
    </source>
</evidence>
<feature type="non-terminal residue" evidence="15">
    <location>
        <position position="1"/>
    </location>
</feature>
<evidence type="ECO:0000256" key="2">
    <source>
        <dbReference type="ARBA" id="ARBA00009295"/>
    </source>
</evidence>
<evidence type="ECO:0000256" key="11">
    <source>
        <dbReference type="ARBA" id="ARBA00023160"/>
    </source>
</evidence>
<dbReference type="AlphaFoldDB" id="A0A0T6B9A9"/>
<keyword evidence="4 12" id="KW-0812">Transmembrane</keyword>
<evidence type="ECO:0000256" key="6">
    <source>
        <dbReference type="ARBA" id="ARBA00022989"/>
    </source>
</evidence>
<keyword evidence="7 12" id="KW-0560">Oxidoreductase</keyword>
<dbReference type="GO" id="GO:0006636">
    <property type="term" value="P:unsaturated fatty acid biosynthetic process"/>
    <property type="evidence" value="ECO:0007669"/>
    <property type="project" value="TreeGrafter"/>
</dbReference>
<feature type="transmembrane region" description="Helical" evidence="13">
    <location>
        <begin position="52"/>
        <end position="72"/>
    </location>
</feature>
<dbReference type="CDD" id="cd03505">
    <property type="entry name" value="Delta9-FADS-like"/>
    <property type="match status" value="1"/>
</dbReference>
<comment type="domain">
    <text evidence="12">The histidine box domains are involved in binding the catalytic metal ions.</text>
</comment>
<keyword evidence="16" id="KW-1185">Reference proteome</keyword>
<reference evidence="15 16" key="1">
    <citation type="submission" date="2015-09" db="EMBL/GenBank/DDBJ databases">
        <title>Draft genome of the scarab beetle Oryctes borbonicus.</title>
        <authorList>
            <person name="Meyer J.M."/>
            <person name="Markov G.V."/>
            <person name="Baskaran P."/>
            <person name="Herrmann M."/>
            <person name="Sommer R.J."/>
            <person name="Roedelsperger C."/>
        </authorList>
    </citation>
    <scope>NUCLEOTIDE SEQUENCE [LARGE SCALE GENOMIC DNA]</scope>
    <source>
        <strain evidence="15">OB123</strain>
        <tissue evidence="15">Whole animal</tissue>
    </source>
</reference>
<sequence length="372" mass="43116">SQILFPRMATTVLTSSVAKTKVELEQNHNVGERKVNGITDRSQPAERYELKIVWINATLLTLLHLAGIYGFYLMFTAAKWQTNVWSLVTILIGGFGVTAGVHRLWTHKSYKATLPLKIFLMAAYCTNFQNSMYDWIRDHRMHHKYTDTDADPHNVRRGFFFSHVGWLAVRKHKDLIEKGKTIWMKDLEEDPIIMFQKRHITILSILGTLIIPVTVPWLFWNESLFYATIIAAGRYTFMLNTTWCINSVAHIYGGKPYDRQMEAGDLPSLSVIALGEAYQNYHHAFPWDYKTSEHSSYGTNLTNLFLDLMAMMGWAYDLKTVSTDHIRQRMSRTGDQSKSSELTQEPYVWGWDDDAMTEEDKQCTTRSFRKDE</sequence>
<proteinExistence type="inferred from homology"/>
<evidence type="ECO:0000256" key="8">
    <source>
        <dbReference type="ARBA" id="ARBA00023004"/>
    </source>
</evidence>
<dbReference type="GO" id="GO:0005506">
    <property type="term" value="F:iron ion binding"/>
    <property type="evidence" value="ECO:0007669"/>
    <property type="project" value="TreeGrafter"/>
</dbReference>
<keyword evidence="10 13" id="KW-0472">Membrane</keyword>
<dbReference type="Pfam" id="PF00487">
    <property type="entry name" value="FA_desaturase"/>
    <property type="match status" value="1"/>
</dbReference>
<dbReference type="EMBL" id="LJIG01003001">
    <property type="protein sequence ID" value="KRT83939.1"/>
    <property type="molecule type" value="Genomic_DNA"/>
</dbReference>
<evidence type="ECO:0000313" key="15">
    <source>
        <dbReference type="EMBL" id="KRT83939.1"/>
    </source>
</evidence>
<evidence type="ECO:0000256" key="13">
    <source>
        <dbReference type="SAM" id="Phobius"/>
    </source>
</evidence>
<dbReference type="OrthoDB" id="10260134at2759"/>
<dbReference type="InterPro" id="IPR015876">
    <property type="entry name" value="Acyl-CoA_DS"/>
</dbReference>
<dbReference type="GO" id="GO:0004768">
    <property type="term" value="F:stearoyl-CoA 9-desaturase activity"/>
    <property type="evidence" value="ECO:0007669"/>
    <property type="project" value="TreeGrafter"/>
</dbReference>
<accession>A0A0T6B9A9</accession>